<accession>A0A4Y9F6G5</accession>
<comment type="pathway">
    <text evidence="1">Porphyrin-containing compound metabolism; siroheme biosynthesis; sirohydrochlorin from precorrin-2: step 1/1.</text>
</comment>
<dbReference type="PANTHER" id="PTHR35330:SF1">
    <property type="entry name" value="SIROHEME BIOSYNTHESIS PROTEIN MET8"/>
    <property type="match status" value="1"/>
</dbReference>
<keyword evidence="4" id="KW-0520">NAD</keyword>
<evidence type="ECO:0000313" key="7">
    <source>
        <dbReference type="EMBL" id="TFU24195.1"/>
    </source>
</evidence>
<dbReference type="AlphaFoldDB" id="A0A4Y9F6G5"/>
<evidence type="ECO:0000256" key="4">
    <source>
        <dbReference type="ARBA" id="ARBA00023027"/>
    </source>
</evidence>
<name>A0A4Y9F6G5_9MICC</name>
<dbReference type="GO" id="GO:0043115">
    <property type="term" value="F:precorrin-2 dehydrogenase activity"/>
    <property type="evidence" value="ECO:0007669"/>
    <property type="project" value="UniProtKB-EC"/>
</dbReference>
<dbReference type="Pfam" id="PF13241">
    <property type="entry name" value="NAD_binding_7"/>
    <property type="match status" value="1"/>
</dbReference>
<dbReference type="RefSeq" id="WP_135011150.1">
    <property type="nucleotide sequence ID" value="NZ_JADGLK010000002.1"/>
</dbReference>
<evidence type="ECO:0000256" key="6">
    <source>
        <dbReference type="ARBA" id="ARBA00047561"/>
    </source>
</evidence>
<evidence type="ECO:0000313" key="8">
    <source>
        <dbReference type="Proteomes" id="UP000297951"/>
    </source>
</evidence>
<proteinExistence type="predicted"/>
<evidence type="ECO:0000256" key="1">
    <source>
        <dbReference type="ARBA" id="ARBA00005010"/>
    </source>
</evidence>
<dbReference type="PANTHER" id="PTHR35330">
    <property type="entry name" value="SIROHEME BIOSYNTHESIS PROTEIN MET8"/>
    <property type="match status" value="1"/>
</dbReference>
<keyword evidence="3" id="KW-0560">Oxidoreductase</keyword>
<keyword evidence="5" id="KW-0627">Porphyrin biosynthesis</keyword>
<dbReference type="InterPro" id="IPR036291">
    <property type="entry name" value="NAD(P)-bd_dom_sf"/>
</dbReference>
<dbReference type="EMBL" id="SPQC01000002">
    <property type="protein sequence ID" value="TFU24195.1"/>
    <property type="molecule type" value="Genomic_DNA"/>
</dbReference>
<dbReference type="SUPFAM" id="SSF51735">
    <property type="entry name" value="NAD(P)-binding Rossmann-fold domains"/>
    <property type="match status" value="1"/>
</dbReference>
<dbReference type="GO" id="GO:0019354">
    <property type="term" value="P:siroheme biosynthetic process"/>
    <property type="evidence" value="ECO:0007669"/>
    <property type="project" value="UniProtKB-UniPathway"/>
</dbReference>
<dbReference type="GO" id="GO:0004325">
    <property type="term" value="F:ferrochelatase activity"/>
    <property type="evidence" value="ECO:0007669"/>
    <property type="project" value="InterPro"/>
</dbReference>
<dbReference type="Gene3D" id="3.40.50.720">
    <property type="entry name" value="NAD(P)-binding Rossmann-like Domain"/>
    <property type="match status" value="1"/>
</dbReference>
<dbReference type="EC" id="1.3.1.76" evidence="2"/>
<evidence type="ECO:0000256" key="5">
    <source>
        <dbReference type="ARBA" id="ARBA00023244"/>
    </source>
</evidence>
<reference evidence="7 8" key="1">
    <citation type="submission" date="2019-03" db="EMBL/GenBank/DDBJ databases">
        <title>Diversity of the mouse oral microbiome.</title>
        <authorList>
            <person name="Joseph S."/>
            <person name="Aduse-Opoku J."/>
            <person name="Curtis M."/>
            <person name="Wade W."/>
            <person name="Hashim A."/>
        </authorList>
    </citation>
    <scope>NUCLEOTIDE SEQUENCE [LARGE SCALE GENOMIC DNA]</scope>
    <source>
        <strain evidence="8">irhom_31</strain>
    </source>
</reference>
<protein>
    <recommendedName>
        <fullName evidence="2">precorrin-2 dehydrogenase</fullName>
        <ecNumber evidence="2">1.3.1.76</ecNumber>
    </recommendedName>
</protein>
<dbReference type="InterPro" id="IPR006367">
    <property type="entry name" value="Sirohaem_synthase_N"/>
</dbReference>
<comment type="caution">
    <text evidence="7">The sequence shown here is derived from an EMBL/GenBank/DDBJ whole genome shotgun (WGS) entry which is preliminary data.</text>
</comment>
<dbReference type="InterPro" id="IPR028161">
    <property type="entry name" value="Met8-like"/>
</dbReference>
<dbReference type="NCBIfam" id="TIGR01470">
    <property type="entry name" value="cysG_Nterm"/>
    <property type="match status" value="1"/>
</dbReference>
<comment type="catalytic activity">
    <reaction evidence="6">
        <text>precorrin-2 + NAD(+) = sirohydrochlorin + NADH + 2 H(+)</text>
        <dbReference type="Rhea" id="RHEA:15613"/>
        <dbReference type="ChEBI" id="CHEBI:15378"/>
        <dbReference type="ChEBI" id="CHEBI:57540"/>
        <dbReference type="ChEBI" id="CHEBI:57945"/>
        <dbReference type="ChEBI" id="CHEBI:58351"/>
        <dbReference type="ChEBI" id="CHEBI:58827"/>
        <dbReference type="EC" id="1.3.1.76"/>
    </reaction>
</comment>
<evidence type="ECO:0000256" key="2">
    <source>
        <dbReference type="ARBA" id="ARBA00012400"/>
    </source>
</evidence>
<dbReference type="Proteomes" id="UP000297951">
    <property type="component" value="Unassembled WGS sequence"/>
</dbReference>
<organism evidence="7 8">
    <name type="scientific">Rothia nasimurium</name>
    <dbReference type="NCBI Taxonomy" id="85336"/>
    <lineage>
        <taxon>Bacteria</taxon>
        <taxon>Bacillati</taxon>
        <taxon>Actinomycetota</taxon>
        <taxon>Actinomycetes</taxon>
        <taxon>Micrococcales</taxon>
        <taxon>Micrococcaceae</taxon>
        <taxon>Rothia</taxon>
    </lineage>
</organism>
<gene>
    <name evidence="7" type="ORF">E4U03_01110</name>
</gene>
<dbReference type="UniPathway" id="UPA00262">
    <property type="reaction ID" value="UER00222"/>
</dbReference>
<evidence type="ECO:0000256" key="3">
    <source>
        <dbReference type="ARBA" id="ARBA00023002"/>
    </source>
</evidence>
<sequence length="178" mass="19522">MNREQGDFVGAQWHQLARRFRNRDGIGLAPQRLPVALDLRGRRVLLVGAGQVAARKVGPLIEAGARIEAVAPSLDSRLENLLAEGSLVVHRRPFTPQDLTGAWLVYALTDSPDLNARVAELCEERGIWCLVGRSSQESPVWSLAHRRRGDELVAVSGGGNPRRALALLDRVVEALGWK</sequence>
<dbReference type="OrthoDB" id="7345302at2"/>